<dbReference type="EMBL" id="JAGZGG010000067">
    <property type="protein sequence ID" value="MBS5333830.1"/>
    <property type="molecule type" value="Genomic_DNA"/>
</dbReference>
<comment type="caution">
    <text evidence="2">The sequence shown here is derived from an EMBL/GenBank/DDBJ whole genome shotgun (WGS) entry which is preliminary data.</text>
</comment>
<evidence type="ECO:0000256" key="1">
    <source>
        <dbReference type="SAM" id="MobiDB-lite"/>
    </source>
</evidence>
<dbReference type="Proteomes" id="UP000759273">
    <property type="component" value="Unassembled WGS sequence"/>
</dbReference>
<name>A0A943HM51_9FIRM</name>
<proteinExistence type="predicted"/>
<protein>
    <submittedName>
        <fullName evidence="2">Uncharacterized protein</fullName>
    </submittedName>
</protein>
<gene>
    <name evidence="2" type="ORF">KHY36_15080</name>
</gene>
<feature type="region of interest" description="Disordered" evidence="1">
    <location>
        <begin position="50"/>
        <end position="86"/>
    </location>
</feature>
<organism evidence="2 3">
    <name type="scientific">Subdoligranulum variabile</name>
    <dbReference type="NCBI Taxonomy" id="214851"/>
    <lineage>
        <taxon>Bacteria</taxon>
        <taxon>Bacillati</taxon>
        <taxon>Bacillota</taxon>
        <taxon>Clostridia</taxon>
        <taxon>Eubacteriales</taxon>
        <taxon>Oscillospiraceae</taxon>
        <taxon>Subdoligranulum</taxon>
    </lineage>
</organism>
<feature type="compositionally biased region" description="Low complexity" evidence="1">
    <location>
        <begin position="69"/>
        <end position="80"/>
    </location>
</feature>
<reference evidence="2" key="1">
    <citation type="submission" date="2021-02" db="EMBL/GenBank/DDBJ databases">
        <title>Infant gut strain persistence is associated with maternal origin, phylogeny, and functional potential including surface adhesion and iron acquisition.</title>
        <authorList>
            <person name="Lou Y.C."/>
        </authorList>
    </citation>
    <scope>NUCLEOTIDE SEQUENCE</scope>
    <source>
        <strain evidence="2">L3_101_000M1_dasL3_101_000M1_concoct_87</strain>
    </source>
</reference>
<feature type="non-terminal residue" evidence="2">
    <location>
        <position position="86"/>
    </location>
</feature>
<accession>A0A943HM51</accession>
<sequence length="86" mass="8887">MNFKIVPSKPNMELCITEDNVICWVVGGDYTRGWNGSQWIRLDGTSAQFGMQGNMPSAPAGNPGPAPMGMPGGMPSAPAGNPGPAP</sequence>
<evidence type="ECO:0000313" key="2">
    <source>
        <dbReference type="EMBL" id="MBS5333830.1"/>
    </source>
</evidence>
<dbReference type="AlphaFoldDB" id="A0A943HM51"/>
<evidence type="ECO:0000313" key="3">
    <source>
        <dbReference type="Proteomes" id="UP000759273"/>
    </source>
</evidence>